<organism evidence="2 3">
    <name type="scientific">Acinetobacter variabilis</name>
    <dbReference type="NCBI Taxonomy" id="70346"/>
    <lineage>
        <taxon>Bacteria</taxon>
        <taxon>Pseudomonadati</taxon>
        <taxon>Pseudomonadota</taxon>
        <taxon>Gammaproteobacteria</taxon>
        <taxon>Moraxellales</taxon>
        <taxon>Moraxellaceae</taxon>
        <taxon>Acinetobacter</taxon>
    </lineage>
</organism>
<dbReference type="InterPro" id="IPR010657">
    <property type="entry name" value="ImpA_N"/>
</dbReference>
<accession>A0A7T7WLG6</accession>
<proteinExistence type="predicted"/>
<dbReference type="NCBIfam" id="TIGR03363">
    <property type="entry name" value="VI_chp_8"/>
    <property type="match status" value="1"/>
</dbReference>
<evidence type="ECO:0000313" key="3">
    <source>
        <dbReference type="Proteomes" id="UP000596079"/>
    </source>
</evidence>
<dbReference type="InterPro" id="IPR017740">
    <property type="entry name" value="TssA-like"/>
</dbReference>
<protein>
    <submittedName>
        <fullName evidence="2">Type VI secretion system protein TssA</fullName>
    </submittedName>
</protein>
<dbReference type="AlphaFoldDB" id="A0A7T7WLG6"/>
<evidence type="ECO:0000313" key="2">
    <source>
        <dbReference type="EMBL" id="QQN89468.1"/>
    </source>
</evidence>
<dbReference type="Proteomes" id="UP000596079">
    <property type="component" value="Chromosome"/>
</dbReference>
<dbReference type="PANTHER" id="PTHR37951">
    <property type="entry name" value="CYTOPLASMIC PROTEIN-RELATED"/>
    <property type="match status" value="1"/>
</dbReference>
<dbReference type="RefSeq" id="WP_200230734.1">
    <property type="nucleotide sequence ID" value="NZ_CP060811.1"/>
</dbReference>
<dbReference type="EMBL" id="CP060811">
    <property type="protein sequence ID" value="QQN89468.1"/>
    <property type="molecule type" value="Genomic_DNA"/>
</dbReference>
<gene>
    <name evidence="2" type="primary">tssA</name>
    <name evidence="2" type="ORF">IAQ69_07415</name>
</gene>
<name>A0A7T7WLG6_9GAMM</name>
<dbReference type="Pfam" id="PF06812">
    <property type="entry name" value="ImpA_N"/>
    <property type="match status" value="1"/>
</dbReference>
<evidence type="ECO:0000259" key="1">
    <source>
        <dbReference type="Pfam" id="PF06812"/>
    </source>
</evidence>
<dbReference type="PANTHER" id="PTHR37951:SF1">
    <property type="entry name" value="TYPE VI SECRETION SYSTEM COMPONENT TSSA1"/>
    <property type="match status" value="1"/>
</dbReference>
<reference evidence="2 3" key="1">
    <citation type="submission" date="2020-08" db="EMBL/GenBank/DDBJ databases">
        <title>Emergence of ISAba1-mediated novel tet(X) in Acinetobacter variabilis from a chicken farm.</title>
        <authorList>
            <person name="Peng K."/>
            <person name="Li R."/>
        </authorList>
    </citation>
    <scope>NUCLEOTIDE SEQUENCE [LARGE SCALE GENOMIC DNA]</scope>
    <source>
        <strain evidence="2 3">XM9F202-2</strain>
    </source>
</reference>
<feature type="domain" description="ImpA N-terminal" evidence="1">
    <location>
        <begin position="10"/>
        <end position="130"/>
    </location>
</feature>
<sequence length="373" mass="43554">MTLEFEYLFEEISVEHPCGIDCSFSNEFLSIKNARIQDNLLLDQGEWVAEPKQADWAFVEIKSIELLTEKTKDIRLYTWLIEAWGHLYGFEGIARGLELCHRSLEQYWLQLHPKIEEDDLDQRLGLLEGFITQLPRLIKQVSLIQQSPFYSLKDYDNFLYLQNQKRKQQVDDLEAQEGTEQKLEHFEQLLLNTPKEVQQQNYQYLLEIQHQWQQFKSALDELLGIDGPSFAAADAQLESIFANIQRIYKKDISSTKSASPAPADYQMAQILAQNEINLSSGQVLPTFQQSVQFHNQNHMVNREQAIQILKEIADYFQMNEPHSPVSYMLQKTITWSQMPLHEWLAKVIKNENPLEHLHELLGVPAQNESSCEW</sequence>